<evidence type="ECO:0000256" key="1">
    <source>
        <dbReference type="ARBA" id="ARBA00022448"/>
    </source>
</evidence>
<evidence type="ECO:0000313" key="11">
    <source>
        <dbReference type="EMBL" id="WDE06441.1"/>
    </source>
</evidence>
<dbReference type="PANTHER" id="PTHR37424:SF1">
    <property type="entry name" value="BACTERIOFERRITIN-ASSOCIATED FERREDOXIN"/>
    <property type="match status" value="1"/>
</dbReference>
<keyword evidence="2" id="KW-0001">2Fe-2S</keyword>
<proteinExistence type="inferred from homology"/>
<feature type="domain" description="BFD-like [2Fe-2S]-binding" evidence="10">
    <location>
        <begin position="2"/>
        <end position="50"/>
    </location>
</feature>
<keyword evidence="5" id="KW-0408">Iron</keyword>
<evidence type="ECO:0000256" key="9">
    <source>
        <dbReference type="ARBA" id="ARBA00046332"/>
    </source>
</evidence>
<dbReference type="AlphaFoldDB" id="A0AAE9Z466"/>
<dbReference type="InterPro" id="IPR052371">
    <property type="entry name" value="BFD-associated_ferredoxin"/>
</dbReference>
<dbReference type="Pfam" id="PF04324">
    <property type="entry name" value="Fer2_BFD"/>
    <property type="match status" value="1"/>
</dbReference>
<dbReference type="GO" id="GO:0046872">
    <property type="term" value="F:metal ion binding"/>
    <property type="evidence" value="ECO:0007669"/>
    <property type="project" value="UniProtKB-KW"/>
</dbReference>
<dbReference type="PANTHER" id="PTHR37424">
    <property type="entry name" value="BACTERIOFERRITIN-ASSOCIATED FERREDOXIN"/>
    <property type="match status" value="1"/>
</dbReference>
<dbReference type="Proteomes" id="UP000032352">
    <property type="component" value="Chromosome"/>
</dbReference>
<evidence type="ECO:0000259" key="10">
    <source>
        <dbReference type="Pfam" id="PF04324"/>
    </source>
</evidence>
<name>A0AAE9Z466_9GAMM</name>
<accession>A0AAE9Z466</accession>
<keyword evidence="4" id="KW-0249">Electron transport</keyword>
<comment type="cofactor">
    <cofactor evidence="7">
        <name>[2Fe-2S] cluster</name>
        <dbReference type="ChEBI" id="CHEBI:190135"/>
    </cofactor>
</comment>
<keyword evidence="12" id="KW-1185">Reference proteome</keyword>
<dbReference type="InterPro" id="IPR041854">
    <property type="entry name" value="BFD-like_2Fe2S-bd_dom_sf"/>
</dbReference>
<dbReference type="KEGG" id="tvd:SG34_005845"/>
<keyword evidence="1" id="KW-0813">Transport</keyword>
<comment type="similarity">
    <text evidence="9">Belongs to the Bfd family.</text>
</comment>
<dbReference type="InterPro" id="IPR007419">
    <property type="entry name" value="BFD-like_2Fe2S-bd_dom"/>
</dbReference>
<evidence type="ECO:0000256" key="3">
    <source>
        <dbReference type="ARBA" id="ARBA00022723"/>
    </source>
</evidence>
<dbReference type="Gene3D" id="1.10.10.1100">
    <property type="entry name" value="BFD-like [2Fe-2S]-binding domain"/>
    <property type="match status" value="1"/>
</dbReference>
<evidence type="ECO:0000256" key="2">
    <source>
        <dbReference type="ARBA" id="ARBA00022714"/>
    </source>
</evidence>
<evidence type="ECO:0000256" key="8">
    <source>
        <dbReference type="ARBA" id="ARBA00039386"/>
    </source>
</evidence>
<dbReference type="GO" id="GO:0051537">
    <property type="term" value="F:2 iron, 2 sulfur cluster binding"/>
    <property type="evidence" value="ECO:0007669"/>
    <property type="project" value="UniProtKB-KW"/>
</dbReference>
<evidence type="ECO:0000256" key="7">
    <source>
        <dbReference type="ARBA" id="ARBA00034078"/>
    </source>
</evidence>
<organism evidence="11 12">
    <name type="scientific">Thalassomonas viridans</name>
    <dbReference type="NCBI Taxonomy" id="137584"/>
    <lineage>
        <taxon>Bacteria</taxon>
        <taxon>Pseudomonadati</taxon>
        <taxon>Pseudomonadota</taxon>
        <taxon>Gammaproteobacteria</taxon>
        <taxon>Alteromonadales</taxon>
        <taxon>Colwelliaceae</taxon>
        <taxon>Thalassomonas</taxon>
    </lineage>
</organism>
<reference evidence="11 12" key="2">
    <citation type="journal article" date="2022" name="Mar. Drugs">
        <title>Bioassay-Guided Fractionation Leads to the Detection of Cholic Acid Generated by the Rare Thalassomonas sp.</title>
        <authorList>
            <person name="Pheiffer F."/>
            <person name="Schneider Y.K."/>
            <person name="Hansen E.H."/>
            <person name="Andersen J.H."/>
            <person name="Isaksson J."/>
            <person name="Busche T."/>
            <person name="R C."/>
            <person name="Kalinowski J."/>
            <person name="Zyl L.V."/>
            <person name="Trindade M."/>
        </authorList>
    </citation>
    <scope>NUCLEOTIDE SEQUENCE [LARGE SCALE GENOMIC DNA]</scope>
    <source>
        <strain evidence="11 12">XOM25</strain>
    </source>
</reference>
<protein>
    <recommendedName>
        <fullName evidence="8">Bacterioferritin-associated ferredoxin</fullName>
    </recommendedName>
</protein>
<evidence type="ECO:0000256" key="6">
    <source>
        <dbReference type="ARBA" id="ARBA00023014"/>
    </source>
</evidence>
<keyword evidence="3" id="KW-0479">Metal-binding</keyword>
<evidence type="ECO:0000313" key="12">
    <source>
        <dbReference type="Proteomes" id="UP000032352"/>
    </source>
</evidence>
<dbReference type="RefSeq" id="WP_044842050.1">
    <property type="nucleotide sequence ID" value="NZ_CP059733.1"/>
</dbReference>
<evidence type="ECO:0000256" key="5">
    <source>
        <dbReference type="ARBA" id="ARBA00023004"/>
    </source>
</evidence>
<evidence type="ECO:0000256" key="4">
    <source>
        <dbReference type="ARBA" id="ARBA00022982"/>
    </source>
</evidence>
<sequence>MYVCICHGVTDNEIVESIDNGAQTIKELTAELKVGSQCGKCCQCTKKILNNKLLQIAEAQADVA</sequence>
<gene>
    <name evidence="11" type="ORF">SG34_005845</name>
</gene>
<keyword evidence="6" id="KW-0411">Iron-sulfur</keyword>
<reference evidence="11 12" key="1">
    <citation type="journal article" date="2015" name="Genome Announc.">
        <title>Draft Genome Sequences of Marine Isolates of Thalassomonas viridans and Thalassomonas actiniarum.</title>
        <authorList>
            <person name="Olonade I."/>
            <person name="van Zyl L.J."/>
            <person name="Trindade M."/>
        </authorList>
    </citation>
    <scope>NUCLEOTIDE SEQUENCE [LARGE SCALE GENOMIC DNA]</scope>
    <source>
        <strain evidence="11 12">XOM25</strain>
    </source>
</reference>
<dbReference type="EMBL" id="CP059733">
    <property type="protein sequence ID" value="WDE06441.1"/>
    <property type="molecule type" value="Genomic_DNA"/>
</dbReference>